<keyword evidence="3" id="KW-1003">Cell membrane</keyword>
<dbReference type="PANTHER" id="PTHR43099:SF2">
    <property type="entry name" value="UPF0053 PROTEIN YRKA"/>
    <property type="match status" value="1"/>
</dbReference>
<dbReference type="InterPro" id="IPR044751">
    <property type="entry name" value="Ion_transp-like_CBS"/>
</dbReference>
<dbReference type="Pfam" id="PF00571">
    <property type="entry name" value="CBS"/>
    <property type="match status" value="2"/>
</dbReference>
<evidence type="ECO:0000256" key="6">
    <source>
        <dbReference type="ARBA" id="ARBA00022989"/>
    </source>
</evidence>
<comment type="caution">
    <text evidence="14">The sequence shown here is derived from an EMBL/GenBank/DDBJ whole genome shotgun (WGS) entry which is preliminary data.</text>
</comment>
<keyword evidence="6 10" id="KW-1133">Transmembrane helix</keyword>
<dbReference type="InterPro" id="IPR002550">
    <property type="entry name" value="CNNM"/>
</dbReference>
<dbReference type="EMBL" id="JBHMAF010000196">
    <property type="protein sequence ID" value="MFB9761684.1"/>
    <property type="molecule type" value="Genomic_DNA"/>
</dbReference>
<evidence type="ECO:0000256" key="9">
    <source>
        <dbReference type="PROSITE-ProRule" id="PRU00703"/>
    </source>
</evidence>
<keyword evidence="8 10" id="KW-0472">Membrane</keyword>
<dbReference type="Proteomes" id="UP001589609">
    <property type="component" value="Unassembled WGS sequence"/>
</dbReference>
<feature type="domain" description="CNNM transmembrane" evidence="13">
    <location>
        <begin position="1"/>
        <end position="199"/>
    </location>
</feature>
<dbReference type="InterPro" id="IPR000644">
    <property type="entry name" value="CBS_dom"/>
</dbReference>
<keyword evidence="7 9" id="KW-0129">CBS domain</keyword>
<evidence type="ECO:0000256" key="3">
    <source>
        <dbReference type="ARBA" id="ARBA00022475"/>
    </source>
</evidence>
<reference evidence="14 15" key="1">
    <citation type="submission" date="2024-09" db="EMBL/GenBank/DDBJ databases">
        <authorList>
            <person name="Sun Q."/>
            <person name="Mori K."/>
        </authorList>
    </citation>
    <scope>NUCLEOTIDE SEQUENCE [LARGE SCALE GENOMIC DNA]</scope>
    <source>
        <strain evidence="14 15">JCM 11201</strain>
    </source>
</reference>
<dbReference type="InterPro" id="IPR036318">
    <property type="entry name" value="FAD-bd_PCMH-like_sf"/>
</dbReference>
<evidence type="ECO:0000256" key="1">
    <source>
        <dbReference type="ARBA" id="ARBA00004651"/>
    </source>
</evidence>
<comment type="similarity">
    <text evidence="2">Belongs to the UPF0053 family.</text>
</comment>
<keyword evidence="15" id="KW-1185">Reference proteome</keyword>
<dbReference type="Gene3D" id="3.30.465.10">
    <property type="match status" value="1"/>
</dbReference>
<name>A0ABV5WM03_9BACI</name>
<proteinExistence type="inferred from homology"/>
<protein>
    <submittedName>
        <fullName evidence="14">Hemolysin family protein</fullName>
    </submittedName>
</protein>
<comment type="subcellular location">
    <subcellularLocation>
        <location evidence="1">Cell membrane</location>
        <topology evidence="1">Multi-pass membrane protein</topology>
    </subcellularLocation>
</comment>
<dbReference type="Pfam" id="PF03471">
    <property type="entry name" value="CorC_HlyC"/>
    <property type="match status" value="1"/>
</dbReference>
<evidence type="ECO:0000256" key="2">
    <source>
        <dbReference type="ARBA" id="ARBA00006337"/>
    </source>
</evidence>
<dbReference type="Pfam" id="PF01595">
    <property type="entry name" value="CNNM"/>
    <property type="match status" value="1"/>
</dbReference>
<accession>A0ABV5WM03</accession>
<evidence type="ECO:0000256" key="4">
    <source>
        <dbReference type="ARBA" id="ARBA00022692"/>
    </source>
</evidence>
<evidence type="ECO:0000259" key="13">
    <source>
        <dbReference type="PROSITE" id="PS51846"/>
    </source>
</evidence>
<dbReference type="PROSITE" id="PS51846">
    <property type="entry name" value="CNNM"/>
    <property type="match status" value="1"/>
</dbReference>
<evidence type="ECO:0000256" key="10">
    <source>
        <dbReference type="PROSITE-ProRule" id="PRU01193"/>
    </source>
</evidence>
<evidence type="ECO:0000313" key="14">
    <source>
        <dbReference type="EMBL" id="MFB9761684.1"/>
    </source>
</evidence>
<dbReference type="PROSITE" id="PS51371">
    <property type="entry name" value="CBS"/>
    <property type="match status" value="2"/>
</dbReference>
<keyword evidence="5" id="KW-0677">Repeat</keyword>
<evidence type="ECO:0000256" key="7">
    <source>
        <dbReference type="ARBA" id="ARBA00023122"/>
    </source>
</evidence>
<dbReference type="RefSeq" id="WP_379951827.1">
    <property type="nucleotide sequence ID" value="NZ_JBHMAF010000196.1"/>
</dbReference>
<dbReference type="InterPro" id="IPR046342">
    <property type="entry name" value="CBS_dom_sf"/>
</dbReference>
<organism evidence="14 15">
    <name type="scientific">Ectobacillus funiculus</name>
    <dbReference type="NCBI Taxonomy" id="137993"/>
    <lineage>
        <taxon>Bacteria</taxon>
        <taxon>Bacillati</taxon>
        <taxon>Bacillota</taxon>
        <taxon>Bacilli</taxon>
        <taxon>Bacillales</taxon>
        <taxon>Bacillaceae</taxon>
        <taxon>Ectobacillus</taxon>
    </lineage>
</organism>
<feature type="domain" description="CBS" evidence="12">
    <location>
        <begin position="218"/>
        <end position="278"/>
    </location>
</feature>
<dbReference type="InterPro" id="IPR016169">
    <property type="entry name" value="FAD-bd_PCMH_sub2"/>
</dbReference>
<sequence>MEIAILLLLVFLNAFFAASEIALISLNDNKVKYMAEAGDKKAKMLRNLLSEPSNFLATIQIGITLAGFMASAFAAGSFAEQLSALLVEIGIPLPKNILETISVIIITLFLSYFTLVLGELVPKRLAMQKAELISMLAVIPLTILSKISAPFVKLLTFSTNLIVRFFGVDPNAEPEKVTEEEIRMMIDVGEEKGTIQPTEKMMINNIFEFNNKTVSDLMTHRTNIVGIPMQATLDELLTIMNTEKYTRFPIYENSLDNIIGILHVKDVIPRLEKLCKREFNLQEVLRKPYFLPASRSTDKAFRDLQKDKVHIAIVIDEYGGTYGLITIEDLIEEIVGNIFDEHDEPEEQQQIKKLGENAFVIHGLVNLYEVEDVLKINLPTEDYDTLSGFLIGQLGHIPDKDTVSTIEYNGVQFQVEKVQNRRITRVRVERI</sequence>
<feature type="transmembrane region" description="Helical" evidence="11">
    <location>
        <begin position="97"/>
        <end position="120"/>
    </location>
</feature>
<evidence type="ECO:0000256" key="5">
    <source>
        <dbReference type="ARBA" id="ARBA00022737"/>
    </source>
</evidence>
<evidence type="ECO:0000313" key="15">
    <source>
        <dbReference type="Proteomes" id="UP001589609"/>
    </source>
</evidence>
<dbReference type="SUPFAM" id="SSF54631">
    <property type="entry name" value="CBS-domain pair"/>
    <property type="match status" value="1"/>
</dbReference>
<keyword evidence="4 10" id="KW-0812">Transmembrane</keyword>
<dbReference type="Gene3D" id="3.10.580.10">
    <property type="entry name" value="CBS-domain"/>
    <property type="match status" value="1"/>
</dbReference>
<dbReference type="InterPro" id="IPR005170">
    <property type="entry name" value="Transptr-assoc_dom"/>
</dbReference>
<dbReference type="InterPro" id="IPR051676">
    <property type="entry name" value="UPF0053_domain"/>
</dbReference>
<feature type="transmembrane region" description="Helical" evidence="11">
    <location>
        <begin position="55"/>
        <end position="76"/>
    </location>
</feature>
<feature type="transmembrane region" description="Helical" evidence="11">
    <location>
        <begin position="132"/>
        <end position="155"/>
    </location>
</feature>
<evidence type="ECO:0000256" key="11">
    <source>
        <dbReference type="SAM" id="Phobius"/>
    </source>
</evidence>
<gene>
    <name evidence="14" type="ORF">ACFFMS_25960</name>
</gene>
<feature type="domain" description="CBS" evidence="12">
    <location>
        <begin position="284"/>
        <end position="344"/>
    </location>
</feature>
<evidence type="ECO:0000256" key="8">
    <source>
        <dbReference type="ARBA" id="ARBA00023136"/>
    </source>
</evidence>
<dbReference type="PANTHER" id="PTHR43099">
    <property type="entry name" value="UPF0053 PROTEIN YRKA"/>
    <property type="match status" value="1"/>
</dbReference>
<dbReference type="SMART" id="SM01091">
    <property type="entry name" value="CorC_HlyC"/>
    <property type="match status" value="1"/>
</dbReference>
<dbReference type="CDD" id="cd04590">
    <property type="entry name" value="CBS_pair_CorC_HlyC_assoc"/>
    <property type="match status" value="1"/>
</dbReference>
<evidence type="ECO:0000259" key="12">
    <source>
        <dbReference type="PROSITE" id="PS51371"/>
    </source>
</evidence>
<dbReference type="SUPFAM" id="SSF56176">
    <property type="entry name" value="FAD-binding/transporter-associated domain-like"/>
    <property type="match status" value="1"/>
</dbReference>